<dbReference type="NCBIfam" id="NF003962">
    <property type="entry name" value="PRK05454.2-5"/>
    <property type="match status" value="1"/>
</dbReference>
<name>A0ABV6JW09_9PROT</name>
<accession>A0ABV6JW09</accession>
<reference evidence="14 15" key="1">
    <citation type="submission" date="2024-09" db="EMBL/GenBank/DDBJ databases">
        <authorList>
            <person name="Sun Q."/>
            <person name="Mori K."/>
        </authorList>
    </citation>
    <scope>NUCLEOTIDE SEQUENCE [LARGE SCALE GENOMIC DNA]</scope>
    <source>
        <strain evidence="14 15">TBRC 5777</strain>
    </source>
</reference>
<evidence type="ECO:0000256" key="5">
    <source>
        <dbReference type="ARBA" id="ARBA00022475"/>
    </source>
</evidence>
<sequence>MPDDPPPPPDGVLPPPSPFPPDPVARRRVVFVLLCALTALALLWLLWRALSPGGWTVWEVVVLLCFAGTVPWSAIGLANAAIGLAILLRHGAAVDAARAVMPQLGAPPAPGQPPLRTALLCCLRREPMAAVLPPLERLLDGLEAAGAGGRFALWFLSDTPAAEAAIEEAAVARFQAGRGTGGEGRVAVHYRRRTDNAGFKAGNVMEFLDRRAGGWDLFLLLDADSEMTAPAVLRLVRCMEADPALAVVQPLIVGRPADTAFTRLFQFGMRAGMRAWATGQAWWQGDDGPYWGHNAVLRIAPFRAHARLAPLPDGRAILSHDQVEAVQLQAAGWKLRCLPLEDGSLEGNPPAMPEFLARDQRWGEGNMQYLSLLGRPGLRGMGRWQLCQAILLFLGAPLWLLLAGAAVMNAATGGGAATPDGALAAAIAATWVCAYSSKLAAYAELMLRPRRAAPYGGRLAVLRGAVAELVFTALFDPVSLFNKGFFLLALPLRRWRGKGGNWAAQRRESGGVGWGAALRLLWPHTLLGWCALLALATVSPAALFWGGCFLLGPALSVPLCVATASPRLGAAMRRWGLAATPEEVAAGAAHPVPRGFVAGGVAAS</sequence>
<dbReference type="Gene3D" id="3.90.550.10">
    <property type="entry name" value="Spore Coat Polysaccharide Biosynthesis Protein SpsA, Chain A"/>
    <property type="match status" value="1"/>
</dbReference>
<keyword evidence="8 14" id="KW-0808">Transferase</keyword>
<keyword evidence="15" id="KW-1185">Reference proteome</keyword>
<keyword evidence="10 12" id="KW-1133">Transmembrane helix</keyword>
<feature type="domain" description="Glycosyltransferase 2-like" evidence="13">
    <location>
        <begin position="218"/>
        <end position="402"/>
    </location>
</feature>
<dbReference type="InterPro" id="IPR001173">
    <property type="entry name" value="Glyco_trans_2-like"/>
</dbReference>
<evidence type="ECO:0000313" key="15">
    <source>
        <dbReference type="Proteomes" id="UP001589865"/>
    </source>
</evidence>
<keyword evidence="5" id="KW-1003">Cell membrane</keyword>
<evidence type="ECO:0000256" key="10">
    <source>
        <dbReference type="ARBA" id="ARBA00022989"/>
    </source>
</evidence>
<evidence type="ECO:0000256" key="12">
    <source>
        <dbReference type="SAM" id="Phobius"/>
    </source>
</evidence>
<organism evidence="14 15">
    <name type="scientific">Roseomonas elaeocarpi</name>
    <dbReference type="NCBI Taxonomy" id="907779"/>
    <lineage>
        <taxon>Bacteria</taxon>
        <taxon>Pseudomonadati</taxon>
        <taxon>Pseudomonadota</taxon>
        <taxon>Alphaproteobacteria</taxon>
        <taxon>Acetobacterales</taxon>
        <taxon>Roseomonadaceae</taxon>
        <taxon>Roseomonas</taxon>
    </lineage>
</organism>
<keyword evidence="9 12" id="KW-0812">Transmembrane</keyword>
<dbReference type="Pfam" id="PF13632">
    <property type="entry name" value="Glyco_trans_2_3"/>
    <property type="match status" value="1"/>
</dbReference>
<evidence type="ECO:0000256" key="1">
    <source>
        <dbReference type="ARBA" id="ARBA00004429"/>
    </source>
</evidence>
<keyword evidence="6" id="KW-0997">Cell inner membrane</keyword>
<evidence type="ECO:0000256" key="6">
    <source>
        <dbReference type="ARBA" id="ARBA00022519"/>
    </source>
</evidence>
<evidence type="ECO:0000256" key="2">
    <source>
        <dbReference type="ARBA" id="ARBA00005001"/>
    </source>
</evidence>
<dbReference type="SUPFAM" id="SSF53448">
    <property type="entry name" value="Nucleotide-diphospho-sugar transferases"/>
    <property type="match status" value="1"/>
</dbReference>
<dbReference type="InterPro" id="IPR050321">
    <property type="entry name" value="Glycosyltr_2/OpgH_subfam"/>
</dbReference>
<evidence type="ECO:0000256" key="3">
    <source>
        <dbReference type="ARBA" id="ARBA00009337"/>
    </source>
</evidence>
<feature type="transmembrane region" description="Helical" evidence="12">
    <location>
        <begin position="389"/>
        <end position="411"/>
    </location>
</feature>
<comment type="pathway">
    <text evidence="2">Glycan metabolism; osmoregulated periplasmic glucan (OPG) biosynthesis.</text>
</comment>
<feature type="transmembrane region" description="Helical" evidence="12">
    <location>
        <begin position="423"/>
        <end position="443"/>
    </location>
</feature>
<feature type="transmembrane region" description="Helical" evidence="12">
    <location>
        <begin position="542"/>
        <end position="564"/>
    </location>
</feature>
<dbReference type="RefSeq" id="WP_377045664.1">
    <property type="nucleotide sequence ID" value="NZ_JBHLUN010000012.1"/>
</dbReference>
<feature type="transmembrane region" description="Helical" evidence="12">
    <location>
        <begin position="61"/>
        <end position="88"/>
    </location>
</feature>
<dbReference type="EMBL" id="JBHLUN010000012">
    <property type="protein sequence ID" value="MFC0409914.1"/>
    <property type="molecule type" value="Genomic_DNA"/>
</dbReference>
<comment type="subcellular location">
    <subcellularLocation>
        <location evidence="1">Cell inner membrane</location>
        <topology evidence="1">Multi-pass membrane protein</topology>
    </subcellularLocation>
</comment>
<dbReference type="PANTHER" id="PTHR43867:SF5">
    <property type="entry name" value="GLUCANS BIOSYNTHESIS GLUCOSYLTRANSFERASE H"/>
    <property type="match status" value="1"/>
</dbReference>
<feature type="transmembrane region" description="Helical" evidence="12">
    <location>
        <begin position="516"/>
        <end position="536"/>
    </location>
</feature>
<comment type="similarity">
    <text evidence="3">Belongs to the glycosyltransferase 2 family. OpgH subfamily.</text>
</comment>
<evidence type="ECO:0000256" key="4">
    <source>
        <dbReference type="ARBA" id="ARBA00020585"/>
    </source>
</evidence>
<feature type="transmembrane region" description="Helical" evidence="12">
    <location>
        <begin position="29"/>
        <end position="49"/>
    </location>
</feature>
<evidence type="ECO:0000259" key="13">
    <source>
        <dbReference type="Pfam" id="PF13632"/>
    </source>
</evidence>
<protein>
    <recommendedName>
        <fullName evidence="4">Glucans biosynthesis glucosyltransferase H</fullName>
    </recommendedName>
</protein>
<dbReference type="Proteomes" id="UP001589865">
    <property type="component" value="Unassembled WGS sequence"/>
</dbReference>
<dbReference type="InterPro" id="IPR029044">
    <property type="entry name" value="Nucleotide-diphossugar_trans"/>
</dbReference>
<dbReference type="PANTHER" id="PTHR43867">
    <property type="entry name" value="CELLULOSE SYNTHASE CATALYTIC SUBUNIT A [UDP-FORMING]"/>
    <property type="match status" value="1"/>
</dbReference>
<comment type="caution">
    <text evidence="14">The sequence shown here is derived from an EMBL/GenBank/DDBJ whole genome shotgun (WGS) entry which is preliminary data.</text>
</comment>
<evidence type="ECO:0000256" key="11">
    <source>
        <dbReference type="ARBA" id="ARBA00023136"/>
    </source>
</evidence>
<evidence type="ECO:0000256" key="9">
    <source>
        <dbReference type="ARBA" id="ARBA00022692"/>
    </source>
</evidence>
<keyword evidence="11 12" id="KW-0472">Membrane</keyword>
<keyword evidence="7 14" id="KW-0328">Glycosyltransferase</keyword>
<evidence type="ECO:0000313" key="14">
    <source>
        <dbReference type="EMBL" id="MFC0409914.1"/>
    </source>
</evidence>
<evidence type="ECO:0000256" key="8">
    <source>
        <dbReference type="ARBA" id="ARBA00022679"/>
    </source>
</evidence>
<dbReference type="GO" id="GO:0016757">
    <property type="term" value="F:glycosyltransferase activity"/>
    <property type="evidence" value="ECO:0007669"/>
    <property type="project" value="UniProtKB-KW"/>
</dbReference>
<evidence type="ECO:0000256" key="7">
    <source>
        <dbReference type="ARBA" id="ARBA00022676"/>
    </source>
</evidence>
<gene>
    <name evidence="14" type="primary">mdoH</name>
    <name evidence="14" type="ORF">ACFFGY_16805</name>
</gene>
<proteinExistence type="inferred from homology"/>